<dbReference type="Pfam" id="PF12833">
    <property type="entry name" value="HTH_18"/>
    <property type="match status" value="1"/>
</dbReference>
<dbReference type="SUPFAM" id="SSF57884">
    <property type="entry name" value="Ada DNA repair protein, N-terminal domain (N-Ada 10)"/>
    <property type="match status" value="1"/>
</dbReference>
<evidence type="ECO:0000256" key="8">
    <source>
        <dbReference type="ARBA" id="ARBA00023015"/>
    </source>
</evidence>
<dbReference type="SUPFAM" id="SSF46767">
    <property type="entry name" value="Methylated DNA-protein cysteine methyltransferase, C-terminal domain"/>
    <property type="match status" value="1"/>
</dbReference>
<keyword evidence="10" id="KW-0804">Transcription</keyword>
<proteinExistence type="inferred from homology"/>
<sequence length="343" mass="37622">MAFDENRAWELVCERDSSARFFYAVATTGVFCRPDCKSRRPLRGNVQFFTSTIDAQAAGFRACKRCCPTAATSDPVGKIRTHIEANLDRSVTLSELGRVAGMSPFTVQRIFKQEMGVSPLQYQRSLRASRLRGALKQSGRVTDAIYEAGFGSSSRAYEGAQLGMTPGSFAQGGKGERIGWCSAPSPFGRVIVGATERGLCWLSLAETAEEAETSLRAEFPAAELQRDPSLSRLVDAALQMVRDGSDLSANRRLGGALDLRGTVFQLRVWQALRQIPRGETRSYSELAREMGEPKATRAVARACAMNRVALVVPCHRVVGASGSLTGYRWGVDRKRKLLEAERR</sequence>
<dbReference type="SMART" id="SM00342">
    <property type="entry name" value="HTH_ARAC"/>
    <property type="match status" value="1"/>
</dbReference>
<evidence type="ECO:0000256" key="10">
    <source>
        <dbReference type="ARBA" id="ARBA00023163"/>
    </source>
</evidence>
<dbReference type="PROSITE" id="PS01124">
    <property type="entry name" value="HTH_ARAC_FAMILY_2"/>
    <property type="match status" value="1"/>
</dbReference>
<dbReference type="Pfam" id="PF01035">
    <property type="entry name" value="DNA_binding_1"/>
    <property type="match status" value="1"/>
</dbReference>
<dbReference type="NCBIfam" id="TIGR00589">
    <property type="entry name" value="ogt"/>
    <property type="match status" value="1"/>
</dbReference>
<evidence type="ECO:0000256" key="3">
    <source>
        <dbReference type="ARBA" id="ARBA00008711"/>
    </source>
</evidence>
<dbReference type="GO" id="GO:0003700">
    <property type="term" value="F:DNA-binding transcription factor activity"/>
    <property type="evidence" value="ECO:0007669"/>
    <property type="project" value="InterPro"/>
</dbReference>
<dbReference type="CDD" id="cd06445">
    <property type="entry name" value="ATase"/>
    <property type="match status" value="1"/>
</dbReference>
<dbReference type="EMBL" id="CP121196">
    <property type="protein sequence ID" value="XBH20115.1"/>
    <property type="molecule type" value="Genomic_DNA"/>
</dbReference>
<dbReference type="EC" id="2.1.1.63" evidence="4"/>
<evidence type="ECO:0000256" key="1">
    <source>
        <dbReference type="ARBA" id="ARBA00001286"/>
    </source>
</evidence>
<dbReference type="InterPro" id="IPR014048">
    <property type="entry name" value="MethylDNA_cys_MeTrfase_DNA-bd"/>
</dbReference>
<reference evidence="14" key="1">
    <citation type="submission" date="2023-03" db="EMBL/GenBank/DDBJ databases">
        <title>Edaphobacter sp.</title>
        <authorList>
            <person name="Huber K.J."/>
            <person name="Papendorf J."/>
            <person name="Pilke C."/>
            <person name="Bunk B."/>
            <person name="Sproeer C."/>
            <person name="Pester M."/>
        </authorList>
    </citation>
    <scope>NUCLEOTIDE SEQUENCE</scope>
    <source>
        <strain evidence="14">DSM 110680</strain>
    </source>
</reference>
<dbReference type="SUPFAM" id="SSF53155">
    <property type="entry name" value="Methylated DNA-protein cysteine methyltransferase domain"/>
    <property type="match status" value="1"/>
</dbReference>
<keyword evidence="9" id="KW-0010">Activator</keyword>
<keyword evidence="5 14" id="KW-0489">Methyltransferase</keyword>
<dbReference type="SUPFAM" id="SSF46689">
    <property type="entry name" value="Homeodomain-like"/>
    <property type="match status" value="1"/>
</dbReference>
<dbReference type="Gene3D" id="1.10.10.60">
    <property type="entry name" value="Homeodomain-like"/>
    <property type="match status" value="1"/>
</dbReference>
<evidence type="ECO:0000256" key="2">
    <source>
        <dbReference type="ARBA" id="ARBA00001947"/>
    </source>
</evidence>
<evidence type="ECO:0000256" key="5">
    <source>
        <dbReference type="ARBA" id="ARBA00022603"/>
    </source>
</evidence>
<keyword evidence="11" id="KW-0234">DNA repair</keyword>
<dbReference type="InterPro" id="IPR036388">
    <property type="entry name" value="WH-like_DNA-bd_sf"/>
</dbReference>
<dbReference type="Pfam" id="PF02805">
    <property type="entry name" value="Ada_Zn_binding"/>
    <property type="match status" value="1"/>
</dbReference>
<dbReference type="Gene3D" id="3.30.160.70">
    <property type="entry name" value="Methylated DNA-protein cysteine methyltransferase domain"/>
    <property type="match status" value="1"/>
</dbReference>
<gene>
    <name evidence="14" type="ORF">P8935_10460</name>
</gene>
<dbReference type="InterPro" id="IPR036217">
    <property type="entry name" value="MethylDNA_cys_MeTrfase_DNAb"/>
</dbReference>
<name>A0AAU7DS27_9BACT</name>
<comment type="catalytic activity">
    <reaction evidence="12">
        <text>a 6-O-methyl-2'-deoxyguanosine in DNA + L-cysteinyl-[protein] = S-methyl-L-cysteinyl-[protein] + a 2'-deoxyguanosine in DNA</text>
        <dbReference type="Rhea" id="RHEA:24000"/>
        <dbReference type="Rhea" id="RHEA-COMP:10131"/>
        <dbReference type="Rhea" id="RHEA-COMP:10132"/>
        <dbReference type="Rhea" id="RHEA-COMP:11367"/>
        <dbReference type="Rhea" id="RHEA-COMP:11368"/>
        <dbReference type="ChEBI" id="CHEBI:29950"/>
        <dbReference type="ChEBI" id="CHEBI:82612"/>
        <dbReference type="ChEBI" id="CHEBI:85445"/>
        <dbReference type="ChEBI" id="CHEBI:85448"/>
        <dbReference type="EC" id="2.1.1.63"/>
    </reaction>
</comment>
<dbReference type="GO" id="GO:0008270">
    <property type="term" value="F:zinc ion binding"/>
    <property type="evidence" value="ECO:0007669"/>
    <property type="project" value="InterPro"/>
</dbReference>
<dbReference type="InterPro" id="IPR009057">
    <property type="entry name" value="Homeodomain-like_sf"/>
</dbReference>
<dbReference type="PANTHER" id="PTHR10815">
    <property type="entry name" value="METHYLATED-DNA--PROTEIN-CYSTEINE METHYLTRANSFERASE"/>
    <property type="match status" value="1"/>
</dbReference>
<dbReference type="InterPro" id="IPR004026">
    <property type="entry name" value="Ada_DNA_repair_Zn-bd"/>
</dbReference>
<keyword evidence="7" id="KW-0227">DNA damage</keyword>
<dbReference type="PANTHER" id="PTHR10815:SF13">
    <property type="entry name" value="METHYLATED-DNA--PROTEIN-CYSTEINE METHYLTRANSFERASE"/>
    <property type="match status" value="1"/>
</dbReference>
<evidence type="ECO:0000256" key="9">
    <source>
        <dbReference type="ARBA" id="ARBA00023159"/>
    </source>
</evidence>
<dbReference type="GO" id="GO:0006281">
    <property type="term" value="P:DNA repair"/>
    <property type="evidence" value="ECO:0007669"/>
    <property type="project" value="UniProtKB-KW"/>
</dbReference>
<evidence type="ECO:0000256" key="11">
    <source>
        <dbReference type="ARBA" id="ARBA00023204"/>
    </source>
</evidence>
<evidence type="ECO:0000256" key="6">
    <source>
        <dbReference type="ARBA" id="ARBA00022679"/>
    </source>
</evidence>
<evidence type="ECO:0000256" key="4">
    <source>
        <dbReference type="ARBA" id="ARBA00011918"/>
    </source>
</evidence>
<dbReference type="GO" id="GO:0003908">
    <property type="term" value="F:methylated-DNA-[protein]-cysteine S-methyltransferase activity"/>
    <property type="evidence" value="ECO:0007669"/>
    <property type="project" value="UniProtKB-EC"/>
</dbReference>
<dbReference type="InterPro" id="IPR035451">
    <property type="entry name" value="Ada-like_dom_sf"/>
</dbReference>
<dbReference type="InterPro" id="IPR036631">
    <property type="entry name" value="MGMT_N_sf"/>
</dbReference>
<comment type="cofactor">
    <cofactor evidence="2">
        <name>Zn(2+)</name>
        <dbReference type="ChEBI" id="CHEBI:29105"/>
    </cofactor>
</comment>
<accession>A0AAU7DS27</accession>
<dbReference type="Gene3D" id="1.10.10.10">
    <property type="entry name" value="Winged helix-like DNA-binding domain superfamily/Winged helix DNA-binding domain"/>
    <property type="match status" value="1"/>
</dbReference>
<feature type="domain" description="HTH araC/xylS-type" evidence="13">
    <location>
        <begin position="77"/>
        <end position="154"/>
    </location>
</feature>
<dbReference type="GO" id="GO:0043565">
    <property type="term" value="F:sequence-specific DNA binding"/>
    <property type="evidence" value="ECO:0007669"/>
    <property type="project" value="InterPro"/>
</dbReference>
<evidence type="ECO:0000256" key="12">
    <source>
        <dbReference type="ARBA" id="ARBA00049348"/>
    </source>
</evidence>
<dbReference type="PROSITE" id="PS00374">
    <property type="entry name" value="MGMT"/>
    <property type="match status" value="1"/>
</dbReference>
<evidence type="ECO:0000259" key="13">
    <source>
        <dbReference type="PROSITE" id="PS01124"/>
    </source>
</evidence>
<comment type="similarity">
    <text evidence="3">Belongs to the MGMT family.</text>
</comment>
<evidence type="ECO:0000313" key="14">
    <source>
        <dbReference type="EMBL" id="XBH20115.1"/>
    </source>
</evidence>
<keyword evidence="6 14" id="KW-0808">Transferase</keyword>
<dbReference type="InterPro" id="IPR001497">
    <property type="entry name" value="MethylDNA_cys_MeTrfase_AS"/>
</dbReference>
<dbReference type="AlphaFoldDB" id="A0AAU7DS27"/>
<organism evidence="14">
    <name type="scientific">Telmatobacter sp. DSM 110680</name>
    <dbReference type="NCBI Taxonomy" id="3036704"/>
    <lineage>
        <taxon>Bacteria</taxon>
        <taxon>Pseudomonadati</taxon>
        <taxon>Acidobacteriota</taxon>
        <taxon>Terriglobia</taxon>
        <taxon>Terriglobales</taxon>
        <taxon>Acidobacteriaceae</taxon>
        <taxon>Telmatobacter</taxon>
    </lineage>
</organism>
<dbReference type="InterPro" id="IPR018060">
    <property type="entry name" value="HTH_AraC"/>
</dbReference>
<comment type="catalytic activity">
    <reaction evidence="1">
        <text>a 4-O-methyl-thymidine in DNA + L-cysteinyl-[protein] = a thymidine in DNA + S-methyl-L-cysteinyl-[protein]</text>
        <dbReference type="Rhea" id="RHEA:53428"/>
        <dbReference type="Rhea" id="RHEA-COMP:10131"/>
        <dbReference type="Rhea" id="RHEA-COMP:10132"/>
        <dbReference type="Rhea" id="RHEA-COMP:13555"/>
        <dbReference type="Rhea" id="RHEA-COMP:13556"/>
        <dbReference type="ChEBI" id="CHEBI:29950"/>
        <dbReference type="ChEBI" id="CHEBI:82612"/>
        <dbReference type="ChEBI" id="CHEBI:137386"/>
        <dbReference type="ChEBI" id="CHEBI:137387"/>
        <dbReference type="EC" id="2.1.1.63"/>
    </reaction>
</comment>
<dbReference type="GO" id="GO:0032259">
    <property type="term" value="P:methylation"/>
    <property type="evidence" value="ECO:0007669"/>
    <property type="project" value="UniProtKB-KW"/>
</dbReference>
<dbReference type="Gene3D" id="3.40.10.10">
    <property type="entry name" value="DNA Methylphosphotriester Repair Domain"/>
    <property type="match status" value="1"/>
</dbReference>
<protein>
    <recommendedName>
        <fullName evidence="4">methylated-DNA--[protein]-cysteine S-methyltransferase</fullName>
        <ecNumber evidence="4">2.1.1.63</ecNumber>
    </recommendedName>
</protein>
<dbReference type="FunFam" id="1.10.10.10:FF:000214">
    <property type="entry name" value="Methylated-DNA--protein-cysteine methyltransferase"/>
    <property type="match status" value="1"/>
</dbReference>
<keyword evidence="8" id="KW-0805">Transcription regulation</keyword>
<evidence type="ECO:0000256" key="7">
    <source>
        <dbReference type="ARBA" id="ARBA00022763"/>
    </source>
</evidence>